<dbReference type="InterPro" id="IPR012873">
    <property type="entry name" value="DUF1672"/>
</dbReference>
<organism evidence="1 2">
    <name type="scientific">Perspicuibacillus lycopersici</name>
    <dbReference type="NCBI Taxonomy" id="1325689"/>
    <lineage>
        <taxon>Bacteria</taxon>
        <taxon>Bacillati</taxon>
        <taxon>Bacillota</taxon>
        <taxon>Bacilli</taxon>
        <taxon>Bacillales</taxon>
        <taxon>Bacillaceae</taxon>
        <taxon>Perspicuibacillus</taxon>
    </lineage>
</organism>
<reference evidence="1" key="1">
    <citation type="submission" date="2022-10" db="EMBL/GenBank/DDBJ databases">
        <title>Description of Fervidibacillus gen. nov. in the family Fervidibacillaceae fam. nov. with two species, Fervidibacillus albus sp. nov., and Fervidibacillus halotolerans sp. nov., isolated from tidal flat sediments.</title>
        <authorList>
            <person name="Kwon K.K."/>
            <person name="Yang S.-H."/>
        </authorList>
    </citation>
    <scope>NUCLEOTIDE SEQUENCE</scope>
    <source>
        <strain evidence="1">JCM 19140</strain>
    </source>
</reference>
<evidence type="ECO:0000313" key="2">
    <source>
        <dbReference type="Proteomes" id="UP001209318"/>
    </source>
</evidence>
<comment type="caution">
    <text evidence="1">The sequence shown here is derived from an EMBL/GenBank/DDBJ whole genome shotgun (WGS) entry which is preliminary data.</text>
</comment>
<gene>
    <name evidence="1" type="ORF">OEV98_13695</name>
</gene>
<dbReference type="Proteomes" id="UP001209318">
    <property type="component" value="Unassembled WGS sequence"/>
</dbReference>
<accession>A0AAE3LP59</accession>
<dbReference type="Pfam" id="PF07901">
    <property type="entry name" value="DUF1672"/>
    <property type="match status" value="1"/>
</dbReference>
<evidence type="ECO:0000313" key="1">
    <source>
        <dbReference type="EMBL" id="MCU9614592.1"/>
    </source>
</evidence>
<protein>
    <submittedName>
        <fullName evidence="1">DUF1672 domain-containing protein</fullName>
    </submittedName>
</protein>
<keyword evidence="2" id="KW-1185">Reference proteome</keyword>
<dbReference type="EMBL" id="JAOUSF010000004">
    <property type="protein sequence ID" value="MCU9614592.1"/>
    <property type="molecule type" value="Genomic_DNA"/>
</dbReference>
<dbReference type="RefSeq" id="WP_263073891.1">
    <property type="nucleotide sequence ID" value="NZ_JAOUSF010000004.1"/>
</dbReference>
<dbReference type="AlphaFoldDB" id="A0AAE3LP59"/>
<name>A0AAE3LP59_9BACI</name>
<proteinExistence type="predicted"/>
<sequence length="282" mass="31881">MNETEHGPLDNDQTTGKEELVSIQSYIGDGYELPNGEETDKIAEAARAEIEAAVKEFFQVNYHTEIVLHNIVGNVDGATVFVESVGEPHFYTYAIVPMDVANKKVLADQIWTQEGEVERAIIAGLYAMIFEDELATLDNYFEQLTAEYPVVGFQEEAIENVMGSGYTTPYYFISIPRANFNTLYEMYQENREISKAALKNSIRSSYDPKQVTFSIQLFMKEANKEPDPQIFDQIIKDIEAMEGLPKGSYSVRLNDNYIDKATGNGVKENTLERAHPNEIIKQ</sequence>